<dbReference type="RefSeq" id="WP_138565018.1">
    <property type="nucleotide sequence ID" value="NZ_CP040602.1"/>
</dbReference>
<protein>
    <submittedName>
        <fullName evidence="1">DUF3581 family protein</fullName>
    </submittedName>
</protein>
<evidence type="ECO:0000313" key="1">
    <source>
        <dbReference type="EMBL" id="QCU90343.1"/>
    </source>
</evidence>
<dbReference type="InterPro" id="IPR021974">
    <property type="entry name" value="DUF3581"/>
</dbReference>
<accession>A0A4V1HHV5</accession>
<evidence type="ECO:0000313" key="2">
    <source>
        <dbReference type="Proteomes" id="UP000304864"/>
    </source>
</evidence>
<organism evidence="1 2">
    <name type="scientific">Thiomicrorhabdus sediminis</name>
    <dbReference type="NCBI Taxonomy" id="2580412"/>
    <lineage>
        <taxon>Bacteria</taxon>
        <taxon>Pseudomonadati</taxon>
        <taxon>Pseudomonadota</taxon>
        <taxon>Gammaproteobacteria</taxon>
        <taxon>Thiotrichales</taxon>
        <taxon>Piscirickettsiaceae</taxon>
        <taxon>Thiomicrorhabdus</taxon>
    </lineage>
</organism>
<sequence length="236" mass="26687">MYLNDFHRIENNNVFITPQQASRFAKEISDDFNPLHNADNKRFCVPGDLLFALVLAKNGLSQKMTFQYTGMVGKEAALRFPDTDESQFTITDTNDKNYLNVERGGENIKELNIIEAFSKAYVAFSGLSFPHILVPLMQQHNAMINPERPMVIYESMAFDLQQLDMTKPELKLNDSQLEVNGKRGQVTMKFDILDQGQLIGTGLKTMVLGGLREYDQDAIDNLIAVYESAKSDYKAA</sequence>
<dbReference type="KEGG" id="thig:FE785_06720"/>
<dbReference type="Proteomes" id="UP000304864">
    <property type="component" value="Chromosome"/>
</dbReference>
<dbReference type="OrthoDB" id="5892138at2"/>
<dbReference type="Pfam" id="PF12119">
    <property type="entry name" value="DUF3581"/>
    <property type="match status" value="1"/>
</dbReference>
<name>A0A4V1HHV5_9GAMM</name>
<gene>
    <name evidence="1" type="ORF">FE785_06720</name>
</gene>
<proteinExistence type="predicted"/>
<dbReference type="EMBL" id="CP040602">
    <property type="protein sequence ID" value="QCU90343.1"/>
    <property type="molecule type" value="Genomic_DNA"/>
</dbReference>
<keyword evidence="2" id="KW-1185">Reference proteome</keyword>
<reference evidence="1 2" key="1">
    <citation type="submission" date="2019-05" db="EMBL/GenBank/DDBJ databases">
        <title>Thiomicrorhabdus sediminis sp. nov, a novel sulfur-oxidizing bacterium isolated from coastal sediment.</title>
        <authorList>
            <person name="Liu X."/>
        </authorList>
    </citation>
    <scope>NUCLEOTIDE SEQUENCE [LARGE SCALE GENOMIC DNA]</scope>
    <source>
        <strain evidence="1 2">G1</strain>
    </source>
</reference>
<dbReference type="AlphaFoldDB" id="A0A4V1HHV5"/>